<evidence type="ECO:0000313" key="3">
    <source>
        <dbReference type="Proteomes" id="UP000000763"/>
    </source>
</evidence>
<proteinExistence type="predicted"/>
<dbReference type="Proteomes" id="UP000817658">
    <property type="component" value="Chromosome 1"/>
</dbReference>
<reference evidence="3" key="2">
    <citation type="journal article" date="2005" name="Nature">
        <title>The map-based sequence of the rice genome.</title>
        <authorList>
            <consortium name="International rice genome sequencing project (IRGSP)"/>
            <person name="Matsumoto T."/>
            <person name="Wu J."/>
            <person name="Kanamori H."/>
            <person name="Katayose Y."/>
            <person name="Fujisawa M."/>
            <person name="Namiki N."/>
            <person name="Mizuno H."/>
            <person name="Yamamoto K."/>
            <person name="Antonio B.A."/>
            <person name="Baba T."/>
            <person name="Sakata K."/>
            <person name="Nagamura Y."/>
            <person name="Aoki H."/>
            <person name="Arikawa K."/>
            <person name="Arita K."/>
            <person name="Bito T."/>
            <person name="Chiden Y."/>
            <person name="Fujitsuka N."/>
            <person name="Fukunaka R."/>
            <person name="Hamada M."/>
            <person name="Harada C."/>
            <person name="Hayashi A."/>
            <person name="Hijishita S."/>
            <person name="Honda M."/>
            <person name="Hosokawa S."/>
            <person name="Ichikawa Y."/>
            <person name="Idonuma A."/>
            <person name="Iijima M."/>
            <person name="Ikeda M."/>
            <person name="Ikeno M."/>
            <person name="Ito K."/>
            <person name="Ito S."/>
            <person name="Ito T."/>
            <person name="Ito Y."/>
            <person name="Ito Y."/>
            <person name="Iwabuchi A."/>
            <person name="Kamiya K."/>
            <person name="Karasawa W."/>
            <person name="Kurita K."/>
            <person name="Katagiri S."/>
            <person name="Kikuta A."/>
            <person name="Kobayashi H."/>
            <person name="Kobayashi N."/>
            <person name="Machita K."/>
            <person name="Maehara T."/>
            <person name="Masukawa M."/>
            <person name="Mizubayashi T."/>
            <person name="Mukai Y."/>
            <person name="Nagasaki H."/>
            <person name="Nagata Y."/>
            <person name="Naito S."/>
            <person name="Nakashima M."/>
            <person name="Nakama Y."/>
            <person name="Nakamichi Y."/>
            <person name="Nakamura M."/>
            <person name="Meguro A."/>
            <person name="Negishi M."/>
            <person name="Ohta I."/>
            <person name="Ohta T."/>
            <person name="Okamoto M."/>
            <person name="Ono N."/>
            <person name="Saji S."/>
            <person name="Sakaguchi M."/>
            <person name="Sakai K."/>
            <person name="Shibata M."/>
            <person name="Shimokawa T."/>
            <person name="Song J."/>
            <person name="Takazaki Y."/>
            <person name="Terasawa K."/>
            <person name="Tsugane M."/>
            <person name="Tsuji K."/>
            <person name="Ueda S."/>
            <person name="Waki K."/>
            <person name="Yamagata H."/>
            <person name="Yamamoto M."/>
            <person name="Yamamoto S."/>
            <person name="Yamane H."/>
            <person name="Yoshiki S."/>
            <person name="Yoshihara R."/>
            <person name="Yukawa K."/>
            <person name="Zhong H."/>
            <person name="Yano M."/>
            <person name="Yuan Q."/>
            <person name="Ouyang S."/>
            <person name="Liu J."/>
            <person name="Jones K.M."/>
            <person name="Gansberger K."/>
            <person name="Moffat K."/>
            <person name="Hill J."/>
            <person name="Bera J."/>
            <person name="Fadrosh D."/>
            <person name="Jin S."/>
            <person name="Johri S."/>
            <person name="Kim M."/>
            <person name="Overton L."/>
            <person name="Reardon M."/>
            <person name="Tsitrin T."/>
            <person name="Vuong H."/>
            <person name="Weaver B."/>
            <person name="Ciecko A."/>
            <person name="Tallon L."/>
            <person name="Jackson J."/>
            <person name="Pai G."/>
            <person name="Aken S.V."/>
            <person name="Utterback T."/>
            <person name="Reidmuller S."/>
            <person name="Feldblyum T."/>
            <person name="Hsiao J."/>
            <person name="Zismann V."/>
            <person name="Iobst S."/>
            <person name="de Vazeille A.R."/>
            <person name="Buell C.R."/>
            <person name="Ying K."/>
            <person name="Li Y."/>
            <person name="Lu T."/>
            <person name="Huang Y."/>
            <person name="Zhao Q."/>
            <person name="Feng Q."/>
            <person name="Zhang L."/>
            <person name="Zhu J."/>
            <person name="Weng Q."/>
            <person name="Mu J."/>
            <person name="Lu Y."/>
            <person name="Fan D."/>
            <person name="Liu Y."/>
            <person name="Guan J."/>
            <person name="Zhang Y."/>
            <person name="Yu S."/>
            <person name="Liu X."/>
            <person name="Zhang Y."/>
            <person name="Hong G."/>
            <person name="Han B."/>
            <person name="Choisne N."/>
            <person name="Demange N."/>
            <person name="Orjeda G."/>
            <person name="Samain S."/>
            <person name="Cattolico L."/>
            <person name="Pelletier E."/>
            <person name="Couloux A."/>
            <person name="Segurens B."/>
            <person name="Wincker P."/>
            <person name="D'Hont A."/>
            <person name="Scarpelli C."/>
            <person name="Weissenbach J."/>
            <person name="Salanoubat M."/>
            <person name="Quetier F."/>
            <person name="Yu Y."/>
            <person name="Kim H.R."/>
            <person name="Rambo T."/>
            <person name="Currie J."/>
            <person name="Collura K."/>
            <person name="Luo M."/>
            <person name="Yang T."/>
            <person name="Ammiraju J.S.S."/>
            <person name="Engler F."/>
            <person name="Soderlund C."/>
            <person name="Wing R.A."/>
            <person name="Palmer L.E."/>
            <person name="de la Bastide M."/>
            <person name="Spiegel L."/>
            <person name="Nascimento L."/>
            <person name="Zutavern T."/>
            <person name="O'Shaughnessy A."/>
            <person name="Dike S."/>
            <person name="Dedhia N."/>
            <person name="Preston R."/>
            <person name="Balija V."/>
            <person name="McCombie W.R."/>
            <person name="Chow T."/>
            <person name="Chen H."/>
            <person name="Chung M."/>
            <person name="Chen C."/>
            <person name="Shaw J."/>
            <person name="Wu H."/>
            <person name="Hsiao K."/>
            <person name="Chao Y."/>
            <person name="Chu M."/>
            <person name="Cheng C."/>
            <person name="Hour A."/>
            <person name="Lee P."/>
            <person name="Lin S."/>
            <person name="Lin Y."/>
            <person name="Liou J."/>
            <person name="Liu S."/>
            <person name="Hsing Y."/>
            <person name="Raghuvanshi S."/>
            <person name="Mohanty A."/>
            <person name="Bharti A.K."/>
            <person name="Gaur A."/>
            <person name="Gupta V."/>
            <person name="Kumar D."/>
            <person name="Ravi V."/>
            <person name="Vij S."/>
            <person name="Kapur A."/>
            <person name="Khurana P."/>
            <person name="Khurana P."/>
            <person name="Khurana J.P."/>
            <person name="Tyagi A.K."/>
            <person name="Gaikwad K."/>
            <person name="Singh A."/>
            <person name="Dalal V."/>
            <person name="Srivastava S."/>
            <person name="Dixit A."/>
            <person name="Pal A.K."/>
            <person name="Ghazi I.A."/>
            <person name="Yadav M."/>
            <person name="Pandit A."/>
            <person name="Bhargava A."/>
            <person name="Sureshbabu K."/>
            <person name="Batra K."/>
            <person name="Sharma T.R."/>
            <person name="Mohapatra T."/>
            <person name="Singh N.K."/>
            <person name="Messing J."/>
            <person name="Nelson A.B."/>
            <person name="Fuks G."/>
            <person name="Kavchok S."/>
            <person name="Keizer G."/>
            <person name="Linton E."/>
            <person name="Llaca V."/>
            <person name="Song R."/>
            <person name="Tanyolac B."/>
            <person name="Young S."/>
            <person name="Ho-Il K."/>
            <person name="Hahn J.H."/>
            <person name="Sangsakoo G."/>
            <person name="Vanavichit A."/>
            <person name="de Mattos Luiz.A.T."/>
            <person name="Zimmer P.D."/>
            <person name="Malone G."/>
            <person name="Dellagostin O."/>
            <person name="de Oliveira A.C."/>
            <person name="Bevan M."/>
            <person name="Bancroft I."/>
            <person name="Minx P."/>
            <person name="Cordum H."/>
            <person name="Wilson R."/>
            <person name="Cheng Z."/>
            <person name="Jin W."/>
            <person name="Jiang J."/>
            <person name="Leong S.A."/>
            <person name="Iwama H."/>
            <person name="Gojobori T."/>
            <person name="Itoh T."/>
            <person name="Niimura Y."/>
            <person name="Fujii Y."/>
            <person name="Habara T."/>
            <person name="Sakai H."/>
            <person name="Sato Y."/>
            <person name="Wilson G."/>
            <person name="Kumar K."/>
            <person name="McCouch S."/>
            <person name="Juretic N."/>
            <person name="Hoen D."/>
            <person name="Wright S."/>
            <person name="Bruskiewich R."/>
            <person name="Bureau T."/>
            <person name="Miyao A."/>
            <person name="Hirochika H."/>
            <person name="Nishikawa T."/>
            <person name="Kadowaki K."/>
            <person name="Sugiura M."/>
            <person name="Burr B."/>
            <person name="Sasaki T."/>
        </authorList>
    </citation>
    <scope>NUCLEOTIDE SEQUENCE [LARGE SCALE GENOMIC DNA]</scope>
    <source>
        <strain evidence="3">cv. Nipponbare</strain>
    </source>
</reference>
<name>Q5VN91_ORYSJ</name>
<dbReference type="EMBL" id="AP004821">
    <property type="protein sequence ID" value="BAD69079.1"/>
    <property type="molecule type" value="Genomic_DNA"/>
</dbReference>
<sequence>MSPMSSGDLFCNQRPWMRLRNATPGATPKRNRYGSASTQLASLPVKSGCLRGTIKHRI</sequence>
<dbReference type="EMBL" id="AP003854">
    <property type="protein sequence ID" value="BAD68847.1"/>
    <property type="molecule type" value="Genomic_DNA"/>
</dbReference>
<accession>Q5VNZ2</accession>
<dbReference type="Proteomes" id="UP000000763">
    <property type="component" value="Chromosome 1"/>
</dbReference>
<accession>Q5VN91</accession>
<reference evidence="3" key="3">
    <citation type="journal article" date="2008" name="Nucleic Acids Res.">
        <title>The rice annotation project database (RAP-DB): 2008 update.</title>
        <authorList>
            <consortium name="The rice annotation project (RAP)"/>
        </authorList>
    </citation>
    <scope>GENOME REANNOTATION</scope>
    <source>
        <strain evidence="3">cv. Nipponbare</strain>
    </source>
</reference>
<protein>
    <submittedName>
        <fullName evidence="1">Uncharacterized protein</fullName>
    </submittedName>
</protein>
<dbReference type="AlphaFoldDB" id="Q5VN91"/>
<reference evidence="1" key="1">
    <citation type="journal article" date="2002" name="Nature">
        <title>The genome sequence and structure of rice chromosome 1.</title>
        <authorList>
            <person name="Sasaki T."/>
            <person name="Matsumoto T."/>
            <person name="Yamamoto K."/>
            <person name="Sakata K."/>
            <person name="Baba T."/>
            <person name="Katayose Y."/>
            <person name="Wu J."/>
            <person name="Niimura Y."/>
            <person name="Cheng Z."/>
            <person name="Nagamura Y."/>
            <person name="Antonio B.A."/>
            <person name="Kanamori H."/>
            <person name="Hosokawa S."/>
            <person name="Masukawa M."/>
            <person name="Arikawa K."/>
            <person name="Chiden Y."/>
            <person name="Hayashi M."/>
            <person name="Okamoto M."/>
            <person name="Ando T."/>
            <person name="Aoki H."/>
            <person name="Arita K."/>
            <person name="Hamada M."/>
            <person name="Harada C."/>
            <person name="Hijishita S."/>
            <person name="Honda M."/>
            <person name="Ichikawa Y."/>
            <person name="Idonuma A."/>
            <person name="Iijima M."/>
            <person name="Ikeda M."/>
            <person name="Ikeno M."/>
            <person name="Itoh S."/>
            <person name="Itoh T."/>
            <person name="Itoh Y."/>
            <person name="Itoh Y."/>
            <person name="Iwabuchi A."/>
            <person name="Kamiya K."/>
            <person name="Karasawa W."/>
            <person name="Katagiri S."/>
            <person name="Kikuta A."/>
            <person name="Kobayashi N."/>
            <person name="Kono I."/>
            <person name="Machita K."/>
            <person name="Maehara T."/>
            <person name="Mizuno H."/>
            <person name="Mizubayashi T."/>
            <person name="Mukai Y."/>
            <person name="Nagasaki H."/>
            <person name="Nakashima M."/>
            <person name="Nakama Y."/>
            <person name="Nakamichi Y."/>
            <person name="Nakamura M."/>
            <person name="Namiki N."/>
            <person name="Negishi M."/>
            <person name="Ohta I."/>
            <person name="Ono N."/>
            <person name="Saji S."/>
            <person name="Sakai K."/>
            <person name="Shibata M."/>
            <person name="Shimokawa T."/>
            <person name="Shomura A."/>
            <person name="Song J."/>
            <person name="Takazaki Y."/>
            <person name="Terasawa K."/>
            <person name="Tsuji K."/>
            <person name="Waki K."/>
            <person name="Yamagata H."/>
            <person name="Yamane H."/>
            <person name="Yoshiki S."/>
            <person name="Yoshihara R."/>
            <person name="Yukawa K."/>
            <person name="Zhong H."/>
            <person name="Iwama H."/>
            <person name="Endo T."/>
            <person name="Ito H."/>
            <person name="Hahn J.H."/>
            <person name="Kim H.I."/>
            <person name="Eun M.Y."/>
            <person name="Yano M."/>
            <person name="Jiang J."/>
            <person name="Gojobori T."/>
        </authorList>
    </citation>
    <scope>NUCLEOTIDE SEQUENCE</scope>
</reference>
<gene>
    <name evidence="1" type="ORF">OSJNBb0093M23.39</name>
    <name evidence="2" type="ORF">P0676G08.18</name>
</gene>
<evidence type="ECO:0000313" key="2">
    <source>
        <dbReference type="EMBL" id="BAD69079.1"/>
    </source>
</evidence>
<evidence type="ECO:0000313" key="1">
    <source>
        <dbReference type="EMBL" id="BAD68847.1"/>
    </source>
</evidence>
<organism evidence="1">
    <name type="scientific">Oryza sativa subsp. japonica</name>
    <name type="common">Rice</name>
    <dbReference type="NCBI Taxonomy" id="39947"/>
    <lineage>
        <taxon>Eukaryota</taxon>
        <taxon>Viridiplantae</taxon>
        <taxon>Streptophyta</taxon>
        <taxon>Embryophyta</taxon>
        <taxon>Tracheophyta</taxon>
        <taxon>Spermatophyta</taxon>
        <taxon>Magnoliopsida</taxon>
        <taxon>Liliopsida</taxon>
        <taxon>Poales</taxon>
        <taxon>Poaceae</taxon>
        <taxon>BOP clade</taxon>
        <taxon>Oryzoideae</taxon>
        <taxon>Oryzeae</taxon>
        <taxon>Oryzinae</taxon>
        <taxon>Oryza</taxon>
        <taxon>Oryza sativa</taxon>
    </lineage>
</organism>